<name>A0AAD5DW16_9CHLO</name>
<gene>
    <name evidence="1" type="ORF">COHA_002926</name>
</gene>
<accession>A0AAD5DW16</accession>
<dbReference type="Proteomes" id="UP001205105">
    <property type="component" value="Unassembled WGS sequence"/>
</dbReference>
<organism evidence="1 2">
    <name type="scientific">Chlorella ohadii</name>
    <dbReference type="NCBI Taxonomy" id="2649997"/>
    <lineage>
        <taxon>Eukaryota</taxon>
        <taxon>Viridiplantae</taxon>
        <taxon>Chlorophyta</taxon>
        <taxon>core chlorophytes</taxon>
        <taxon>Trebouxiophyceae</taxon>
        <taxon>Chlorellales</taxon>
        <taxon>Chlorellaceae</taxon>
        <taxon>Chlorella clade</taxon>
        <taxon>Chlorella</taxon>
    </lineage>
</organism>
<dbReference type="EMBL" id="JADXDR010000038">
    <property type="protein sequence ID" value="KAI7843448.1"/>
    <property type="molecule type" value="Genomic_DNA"/>
</dbReference>
<dbReference type="AlphaFoldDB" id="A0AAD5DW16"/>
<keyword evidence="2" id="KW-1185">Reference proteome</keyword>
<evidence type="ECO:0000313" key="1">
    <source>
        <dbReference type="EMBL" id="KAI7843448.1"/>
    </source>
</evidence>
<comment type="caution">
    <text evidence="1">The sequence shown here is derived from an EMBL/GenBank/DDBJ whole genome shotgun (WGS) entry which is preliminary data.</text>
</comment>
<protein>
    <submittedName>
        <fullName evidence="1">Uncharacterized protein</fullName>
    </submittedName>
</protein>
<sequence>MYMFGKPSKGPTVAAAGARPTVAAAIGDGEDPIPVCSLPSALPALEAPSCPEGTTSGADADGNFHCWGDCSQLNTKTITYSASPDGTQCLPNCPAGSTIATTNPTSVTCAMCPSGYTYIAAKKACFETCGVNAQLSKPVAYDATAPPMCAARCPALFPREKSATQCANAAGRTTPRAYAVRKAAAVRTRVLLAAGRPEEALACREGTAGLEDDAGVLQCYSCDDGQTLTQDSNGYAVCARATCADNYNRCGVYCWNQALSDGIGFWQEDYCAAFMDSVVGCMPACEDVGL</sequence>
<evidence type="ECO:0000313" key="2">
    <source>
        <dbReference type="Proteomes" id="UP001205105"/>
    </source>
</evidence>
<reference evidence="1" key="1">
    <citation type="submission" date="2020-11" db="EMBL/GenBank/DDBJ databases">
        <title>Chlorella ohadii genome sequencing and assembly.</title>
        <authorList>
            <person name="Murik O."/>
            <person name="Treves H."/>
            <person name="Kedem I."/>
            <person name="Shotland Y."/>
            <person name="Kaplan A."/>
        </authorList>
    </citation>
    <scope>NUCLEOTIDE SEQUENCE</scope>
    <source>
        <strain evidence="1">1</strain>
    </source>
</reference>
<proteinExistence type="predicted"/>